<dbReference type="SMART" id="SM00028">
    <property type="entry name" value="TPR"/>
    <property type="match status" value="10"/>
</dbReference>
<dbReference type="Pfam" id="PF13181">
    <property type="entry name" value="TPR_8"/>
    <property type="match status" value="1"/>
</dbReference>
<keyword evidence="7" id="KW-1185">Reference proteome</keyword>
<dbReference type="Gene3D" id="3.40.50.300">
    <property type="entry name" value="P-loop containing nucleotide triphosphate hydrolases"/>
    <property type="match status" value="1"/>
</dbReference>
<keyword evidence="1" id="KW-0805">Transcription regulation</keyword>
<dbReference type="InterPro" id="IPR036388">
    <property type="entry name" value="WH-like_DNA-bd_sf"/>
</dbReference>
<protein>
    <submittedName>
        <fullName evidence="6">Tetratricopeptide repeat protein</fullName>
    </submittedName>
</protein>
<evidence type="ECO:0000259" key="5">
    <source>
        <dbReference type="SMART" id="SM01043"/>
    </source>
</evidence>
<dbReference type="InterPro" id="IPR016032">
    <property type="entry name" value="Sig_transdc_resp-reg_C-effctor"/>
</dbReference>
<gene>
    <name evidence="6" type="ORF">FKZ61_18695</name>
</gene>
<dbReference type="PANTHER" id="PTHR35807:SF1">
    <property type="entry name" value="TRANSCRIPTIONAL REGULATOR REDD"/>
    <property type="match status" value="1"/>
</dbReference>
<evidence type="ECO:0000313" key="7">
    <source>
        <dbReference type="Proteomes" id="UP000317371"/>
    </source>
</evidence>
<dbReference type="Pfam" id="PF13191">
    <property type="entry name" value="AAA_16"/>
    <property type="match status" value="1"/>
</dbReference>
<dbReference type="InterPro" id="IPR051677">
    <property type="entry name" value="AfsR-DnrI-RedD_regulator"/>
</dbReference>
<name>A0A540VB64_9CHLR</name>
<dbReference type="Gene3D" id="1.25.40.10">
    <property type="entry name" value="Tetratricopeptide repeat domain"/>
    <property type="match status" value="3"/>
</dbReference>
<dbReference type="InterPro" id="IPR019734">
    <property type="entry name" value="TPR_rpt"/>
</dbReference>
<dbReference type="Pfam" id="PF13424">
    <property type="entry name" value="TPR_12"/>
    <property type="match status" value="1"/>
</dbReference>
<dbReference type="InterPro" id="IPR011990">
    <property type="entry name" value="TPR-like_helical_dom_sf"/>
</dbReference>
<reference evidence="6 7" key="1">
    <citation type="submission" date="2019-06" db="EMBL/GenBank/DDBJ databases">
        <title>Genome sequence of Litorilinea aerophila BAA-2444.</title>
        <authorList>
            <person name="Maclea K.S."/>
            <person name="Maurais E.G."/>
            <person name="Iannazzi L.C."/>
        </authorList>
    </citation>
    <scope>NUCLEOTIDE SEQUENCE [LARGE SCALE GENOMIC DNA]</scope>
    <source>
        <strain evidence="6 7">ATCC BAA-2444</strain>
    </source>
</reference>
<dbReference type="Gene3D" id="1.10.10.10">
    <property type="entry name" value="Winged helix-like DNA-binding domain superfamily/Winged helix DNA-binding domain"/>
    <property type="match status" value="1"/>
</dbReference>
<dbReference type="Pfam" id="PF03704">
    <property type="entry name" value="BTAD"/>
    <property type="match status" value="1"/>
</dbReference>
<dbReference type="PANTHER" id="PTHR35807">
    <property type="entry name" value="TRANSCRIPTIONAL REGULATOR REDD-RELATED"/>
    <property type="match status" value="1"/>
</dbReference>
<feature type="domain" description="AAA+ ATPase" evidence="4">
    <location>
        <begin position="309"/>
        <end position="477"/>
    </location>
</feature>
<dbReference type="InParanoid" id="A0A540VB64"/>
<dbReference type="SUPFAM" id="SSF46894">
    <property type="entry name" value="C-terminal effector domain of the bipartite response regulators"/>
    <property type="match status" value="1"/>
</dbReference>
<keyword evidence="3" id="KW-0802">TPR repeat</keyword>
<comment type="caution">
    <text evidence="6">The sequence shown here is derived from an EMBL/GenBank/DDBJ whole genome shotgun (WGS) entry which is preliminary data.</text>
</comment>
<evidence type="ECO:0000256" key="2">
    <source>
        <dbReference type="ARBA" id="ARBA00023163"/>
    </source>
</evidence>
<dbReference type="InterPro" id="IPR041664">
    <property type="entry name" value="AAA_16"/>
</dbReference>
<feature type="repeat" description="TPR" evidence="3">
    <location>
        <begin position="746"/>
        <end position="779"/>
    </location>
</feature>
<dbReference type="SMART" id="SM00382">
    <property type="entry name" value="AAA"/>
    <property type="match status" value="1"/>
</dbReference>
<dbReference type="Proteomes" id="UP000317371">
    <property type="component" value="Unassembled WGS sequence"/>
</dbReference>
<dbReference type="SMART" id="SM01043">
    <property type="entry name" value="BTAD"/>
    <property type="match status" value="1"/>
</dbReference>
<dbReference type="InterPro" id="IPR003593">
    <property type="entry name" value="AAA+_ATPase"/>
</dbReference>
<dbReference type="GO" id="GO:0003677">
    <property type="term" value="F:DNA binding"/>
    <property type="evidence" value="ECO:0007669"/>
    <property type="project" value="InterPro"/>
</dbReference>
<dbReference type="SUPFAM" id="SSF52540">
    <property type="entry name" value="P-loop containing nucleoside triphosphate hydrolases"/>
    <property type="match status" value="1"/>
</dbReference>
<accession>A0A540VB64</accession>
<evidence type="ECO:0000256" key="3">
    <source>
        <dbReference type="PROSITE-ProRule" id="PRU00339"/>
    </source>
</evidence>
<evidence type="ECO:0000256" key="1">
    <source>
        <dbReference type="ARBA" id="ARBA00023015"/>
    </source>
</evidence>
<dbReference type="InterPro" id="IPR005158">
    <property type="entry name" value="BTAD"/>
</dbReference>
<keyword evidence="2" id="KW-0804">Transcription</keyword>
<dbReference type="SUPFAM" id="SSF48452">
    <property type="entry name" value="TPR-like"/>
    <property type="match status" value="3"/>
</dbReference>
<evidence type="ECO:0000259" key="4">
    <source>
        <dbReference type="SMART" id="SM00382"/>
    </source>
</evidence>
<dbReference type="OrthoDB" id="190810at2"/>
<organism evidence="6 7">
    <name type="scientific">Litorilinea aerophila</name>
    <dbReference type="NCBI Taxonomy" id="1204385"/>
    <lineage>
        <taxon>Bacteria</taxon>
        <taxon>Bacillati</taxon>
        <taxon>Chloroflexota</taxon>
        <taxon>Caldilineae</taxon>
        <taxon>Caldilineales</taxon>
        <taxon>Caldilineaceae</taxon>
        <taxon>Litorilinea</taxon>
    </lineage>
</organism>
<dbReference type="PROSITE" id="PS50005">
    <property type="entry name" value="TPR"/>
    <property type="match status" value="1"/>
</dbReference>
<dbReference type="InterPro" id="IPR027417">
    <property type="entry name" value="P-loop_NTPase"/>
</dbReference>
<feature type="domain" description="Bacterial transcriptional activator" evidence="5">
    <location>
        <begin position="124"/>
        <end position="268"/>
    </location>
</feature>
<evidence type="ECO:0000313" key="6">
    <source>
        <dbReference type="EMBL" id="TQE94004.1"/>
    </source>
</evidence>
<proteinExistence type="predicted"/>
<dbReference type="EMBL" id="VIGC01000029">
    <property type="protein sequence ID" value="TQE94004.1"/>
    <property type="molecule type" value="Genomic_DNA"/>
</dbReference>
<dbReference type="AlphaFoldDB" id="A0A540VB64"/>
<dbReference type="GO" id="GO:0006355">
    <property type="term" value="P:regulation of DNA-templated transcription"/>
    <property type="evidence" value="ECO:0007669"/>
    <property type="project" value="InterPro"/>
</dbReference>
<sequence length="1142" mass="127381">MLQWGWLPLQALFSAIDRRMSTQPSLLAIQLLGDFQVTDRHGQQLLAESERLQALLAYLVLHSRAPQPRQHVAFLFWPDTQEAQARTNLRNLLHRLRRLLPQADAFIHADATLIAWRSDGPFVCDALAFDAAVEEAETHLQGGQHQAAEAALRRAVQLYRGDLLPGHYDEWLLPLRERLRQRAFRALEMLTRLLEERQAWQEAIRYGQTWLRLDPLNEQAYRCLMRLHTAQGNRAAALQAYHTCVTTLQRELGVEPDEVTQTLYRQLLQREPGDLPEPTARRPAPLIGRDEAWRRLLGIWRAVRRGQFPPQCVLITGEAGIGKSRLAEEFVQWAKRQNVTTATAHAPTSRGPLAFEPVAAWLRSLPPPSLPPAWQVEVARLLPDLLPDVSVQPGPLREAWQRQRFFEALTRAILSQPQPLLLLLDDAHQADEETLEWLHYLFRYDVQARLLLLLTARHDELAPDHPLSALAHGLQGRGQWTVLPLARLSPAQTARLAANLVGHDLPAETAAALYRHTGGTPLFIVEYVNSGLATLPADAPLPEQARALLLAHLQQLSPQAHLLAEAAAVLGRSFTTDLLARLTELDEDRLVRALDELWQRRLFREEGPATYAFSHDKLREAVYEQLGPARRQALHGRAAQALQSLSPHDLRGQAFHQEQAGHRQAALALYVQAARQEMNRFAYHAARELLHHARTLADDSFTPLLVDIWLLLAEIADVLGQPADAQQAITQALRLAHTVGAPPQQARAQYVAGLLATKTGQHPEASVYFEQALKLAQTHQDPTLALDILLAWGELSIRCGDMATARRHFEEARELARETQAAAQEAEALDGLGFIYPALGEPPERAEQALRQALALRRAVGDQLGEARALCNLTSLLQSRGAHDQALQVGQKALAQNEAVGYRRGMAAIQGAMGLAASALGDFAAATTFLQDARQTLEVLGDVVGVTITTANLGLVAERAHHLAEAARLYREALDLAVDHGAALFAAIVRHDLARIHVKREAWQEALALLPAAERYFQETGDRLYTQSCRTLLGRALLALGQRPRARELAEGCWQAWQEGGWSGELLPDWLWHLADLLAALGETQRARQVLAAAYAHLEEAAAAIQDEARRRAFFEQVHVHRCICEAHADWVRRAGKKREPR</sequence>